<dbReference type="OrthoDB" id="5383338at2759"/>
<evidence type="ECO:0000313" key="3">
    <source>
        <dbReference type="EMBL" id="KKA18907.1"/>
    </source>
</evidence>
<keyword evidence="4" id="KW-1185">Reference proteome</keyword>
<feature type="transmembrane region" description="Helical" evidence="2">
    <location>
        <begin position="573"/>
        <end position="597"/>
    </location>
</feature>
<accession>A0A0F4YKT3</accession>
<name>A0A0F4YKT3_RASE3</name>
<dbReference type="AlphaFoldDB" id="A0A0F4YKT3"/>
<dbReference type="RefSeq" id="XP_013325519.1">
    <property type="nucleotide sequence ID" value="XM_013470065.1"/>
</dbReference>
<keyword evidence="2" id="KW-0812">Transmembrane</keyword>
<feature type="region of interest" description="Disordered" evidence="1">
    <location>
        <begin position="1"/>
        <end position="87"/>
    </location>
</feature>
<gene>
    <name evidence="3" type="ORF">T310_7147</name>
</gene>
<dbReference type="Proteomes" id="UP000053958">
    <property type="component" value="Unassembled WGS sequence"/>
</dbReference>
<feature type="region of interest" description="Disordered" evidence="1">
    <location>
        <begin position="512"/>
        <end position="537"/>
    </location>
</feature>
<feature type="region of interest" description="Disordered" evidence="1">
    <location>
        <begin position="108"/>
        <end position="139"/>
    </location>
</feature>
<evidence type="ECO:0000256" key="1">
    <source>
        <dbReference type="SAM" id="MobiDB-lite"/>
    </source>
</evidence>
<feature type="compositionally biased region" description="Polar residues" evidence="1">
    <location>
        <begin position="116"/>
        <end position="130"/>
    </location>
</feature>
<keyword evidence="2" id="KW-0472">Membrane</keyword>
<dbReference type="GeneID" id="25319423"/>
<evidence type="ECO:0000313" key="4">
    <source>
        <dbReference type="Proteomes" id="UP000053958"/>
    </source>
</evidence>
<sequence length="608" mass="66453">MTTGQFQLFPPPPPKNKCSNNPFRRPSKKETARDRSPSPVQLEDLKSSAKAESVVVQVVEDTTTSDINPPPQAHLSQSRSPVPDEPAKSPVVVIKSIFPRYNPKLPLDKQEYYPQNAGSNSLPQPASPQSADKPVHPADVDAVLGPKTVPASVVNFPTDALAVEEVRYSSAEELLNLWEAANGQQLQGLGTFNLRMERINAATFTFGDPQHPFYTLHTYSTNELSLMRNHPLKPNRSVQVMMLKLEDRARRQPPHDGLVTIIFSKLAAMLAVEQAAELRRLHHLAPTEALEVETNAVKRAAAQESCRLIWNARQGRYELQHPALLKQNAPSLVGEDGNQLSRVQTKKPGTLHITVSKRPGTQPPSILVTSPVAPNAVEGADSAATPRTSTLPLTDNDEPLASLDLGSMCLSICAGLTTTIIPSLYAIDSLVAAILAVAVSDEATNPVLADREIYTPGHVSVQPPRETVRRNKIRNSLAATSTQTKRFTGKLIATIAEREDAEEEAMLMAQLRSSTASSKNKNKDKKKNSQSKSKSTKQIVIDEIDLEKYGRYGSSSSRAGQELPGPTRLVLRLMVWLLEVVVTALTAGVKCLAWMLVNVTRCLTSEQF</sequence>
<reference evidence="3 4" key="1">
    <citation type="submission" date="2015-04" db="EMBL/GenBank/DDBJ databases">
        <authorList>
            <person name="Heijne W.H."/>
            <person name="Fedorova N.D."/>
            <person name="Nierman W.C."/>
            <person name="Vollebregt A.W."/>
            <person name="Zhao Z."/>
            <person name="Wu L."/>
            <person name="Kumar M."/>
            <person name="Stam H."/>
            <person name="van den Berg M.A."/>
            <person name="Pel H.J."/>
        </authorList>
    </citation>
    <scope>NUCLEOTIDE SEQUENCE [LARGE SCALE GENOMIC DNA]</scope>
    <source>
        <strain evidence="3 4">CBS 393.64</strain>
    </source>
</reference>
<proteinExistence type="predicted"/>
<organism evidence="3 4">
    <name type="scientific">Rasamsonia emersonii (strain ATCC 16479 / CBS 393.64 / IMI 116815)</name>
    <dbReference type="NCBI Taxonomy" id="1408163"/>
    <lineage>
        <taxon>Eukaryota</taxon>
        <taxon>Fungi</taxon>
        <taxon>Dikarya</taxon>
        <taxon>Ascomycota</taxon>
        <taxon>Pezizomycotina</taxon>
        <taxon>Eurotiomycetes</taxon>
        <taxon>Eurotiomycetidae</taxon>
        <taxon>Eurotiales</taxon>
        <taxon>Trichocomaceae</taxon>
        <taxon>Rasamsonia</taxon>
    </lineage>
</organism>
<dbReference type="STRING" id="1408163.A0A0F4YKT3"/>
<evidence type="ECO:0000256" key="2">
    <source>
        <dbReference type="SAM" id="Phobius"/>
    </source>
</evidence>
<feature type="compositionally biased region" description="Basic residues" evidence="1">
    <location>
        <begin position="520"/>
        <end position="529"/>
    </location>
</feature>
<keyword evidence="2" id="KW-1133">Transmembrane helix</keyword>
<comment type="caution">
    <text evidence="3">The sequence shown here is derived from an EMBL/GenBank/DDBJ whole genome shotgun (WGS) entry which is preliminary data.</text>
</comment>
<protein>
    <submittedName>
        <fullName evidence="3">Conserved proline-rich protein</fullName>
    </submittedName>
</protein>
<dbReference type="EMBL" id="LASV01000404">
    <property type="protein sequence ID" value="KKA18907.1"/>
    <property type="molecule type" value="Genomic_DNA"/>
</dbReference>